<name>A0A8H7YPF1_AJECA</name>
<protein>
    <submittedName>
        <fullName evidence="1">Uncharacterized protein</fullName>
    </submittedName>
</protein>
<dbReference type="AlphaFoldDB" id="A0A8H7YPF1"/>
<proteinExistence type="predicted"/>
<organism evidence="1 2">
    <name type="scientific">Ajellomyces capsulatus</name>
    <name type="common">Darling's disease fungus</name>
    <name type="synonym">Histoplasma capsulatum</name>
    <dbReference type="NCBI Taxonomy" id="5037"/>
    <lineage>
        <taxon>Eukaryota</taxon>
        <taxon>Fungi</taxon>
        <taxon>Dikarya</taxon>
        <taxon>Ascomycota</taxon>
        <taxon>Pezizomycotina</taxon>
        <taxon>Eurotiomycetes</taxon>
        <taxon>Eurotiomycetidae</taxon>
        <taxon>Onygenales</taxon>
        <taxon>Ajellomycetaceae</taxon>
        <taxon>Histoplasma</taxon>
    </lineage>
</organism>
<dbReference type="VEuPathDB" id="FungiDB:I7I52_06604"/>
<dbReference type="EMBL" id="JAEVHI010000003">
    <property type="protein sequence ID" value="KAG5296080.1"/>
    <property type="molecule type" value="Genomic_DNA"/>
</dbReference>
<evidence type="ECO:0000313" key="2">
    <source>
        <dbReference type="Proteomes" id="UP000670092"/>
    </source>
</evidence>
<evidence type="ECO:0000313" key="1">
    <source>
        <dbReference type="EMBL" id="KAG5296080.1"/>
    </source>
</evidence>
<dbReference type="Proteomes" id="UP000670092">
    <property type="component" value="Unassembled WGS sequence"/>
</dbReference>
<comment type="caution">
    <text evidence="1">The sequence shown here is derived from an EMBL/GenBank/DDBJ whole genome shotgun (WGS) entry which is preliminary data.</text>
</comment>
<gene>
    <name evidence="1" type="ORF">I7I52_06604</name>
</gene>
<accession>A0A8H7YPF1</accession>
<reference evidence="1 2" key="1">
    <citation type="submission" date="2021-01" db="EMBL/GenBank/DDBJ databases">
        <title>Chromosome-level genome assembly of a human fungal pathogen reveals clustering of transcriptionally co-regulated genes.</title>
        <authorList>
            <person name="Voorhies M."/>
            <person name="Cohen S."/>
            <person name="Shea T.P."/>
            <person name="Petrus S."/>
            <person name="Munoz J.F."/>
            <person name="Poplawski S."/>
            <person name="Goldman W.E."/>
            <person name="Michael T."/>
            <person name="Cuomo C.A."/>
            <person name="Sil A."/>
            <person name="Beyhan S."/>
        </authorList>
    </citation>
    <scope>NUCLEOTIDE SEQUENCE [LARGE SCALE GENOMIC DNA]</scope>
    <source>
        <strain evidence="1 2">G184AR</strain>
    </source>
</reference>
<sequence>MHLQQSEEEQLTLFGRIMDGLRNRRHDPPSSDECCSYILCRDDLFCWRWNCRFCLFYDQFPNGNCQ</sequence>